<dbReference type="InterPro" id="IPR046335">
    <property type="entry name" value="LacI/GalR-like_sensor"/>
</dbReference>
<keyword evidence="8" id="KW-1185">Reference proteome</keyword>
<dbReference type="InterPro" id="IPR001387">
    <property type="entry name" value="Cro/C1-type_HTH"/>
</dbReference>
<evidence type="ECO:0000259" key="6">
    <source>
        <dbReference type="PROSITE" id="PS50943"/>
    </source>
</evidence>
<dbReference type="CDD" id="cd01392">
    <property type="entry name" value="HTH_LacI"/>
    <property type="match status" value="1"/>
</dbReference>
<dbReference type="SUPFAM" id="SSF47413">
    <property type="entry name" value="lambda repressor-like DNA-binding domains"/>
    <property type="match status" value="1"/>
</dbReference>
<dbReference type="InterPro" id="IPR028082">
    <property type="entry name" value="Peripla_BP_I"/>
</dbReference>
<dbReference type="PROSITE" id="PS00356">
    <property type="entry name" value="HTH_LACI_1"/>
    <property type="match status" value="1"/>
</dbReference>
<keyword evidence="3" id="KW-0238">DNA-binding</keyword>
<dbReference type="Proteomes" id="UP001230005">
    <property type="component" value="Unassembled WGS sequence"/>
</dbReference>
<evidence type="ECO:0000256" key="1">
    <source>
        <dbReference type="ARBA" id="ARBA00022491"/>
    </source>
</evidence>
<keyword evidence="2" id="KW-0805">Transcription regulation</keyword>
<protein>
    <submittedName>
        <fullName evidence="7">LacI family kdg operon repressor</fullName>
    </submittedName>
</protein>
<dbReference type="RefSeq" id="WP_307329812.1">
    <property type="nucleotide sequence ID" value="NZ_JAUSUG010000021.1"/>
</dbReference>
<evidence type="ECO:0000256" key="4">
    <source>
        <dbReference type="ARBA" id="ARBA00023163"/>
    </source>
</evidence>
<dbReference type="SMART" id="SM00354">
    <property type="entry name" value="HTH_LACI"/>
    <property type="match status" value="1"/>
</dbReference>
<comment type="caution">
    <text evidence="7">The sequence shown here is derived from an EMBL/GenBank/DDBJ whole genome shotgun (WGS) entry which is preliminary data.</text>
</comment>
<dbReference type="Gene3D" id="3.40.50.2300">
    <property type="match status" value="2"/>
</dbReference>
<evidence type="ECO:0000259" key="5">
    <source>
        <dbReference type="PROSITE" id="PS50932"/>
    </source>
</evidence>
<keyword evidence="4" id="KW-0804">Transcription</keyword>
<dbReference type="PROSITE" id="PS50943">
    <property type="entry name" value="HTH_CROC1"/>
    <property type="match status" value="1"/>
</dbReference>
<dbReference type="PANTHER" id="PTHR30146">
    <property type="entry name" value="LACI-RELATED TRANSCRIPTIONAL REPRESSOR"/>
    <property type="match status" value="1"/>
</dbReference>
<name>A0ABU0A0A3_9BACI</name>
<dbReference type="InterPro" id="IPR010982">
    <property type="entry name" value="Lambda_DNA-bd_dom_sf"/>
</dbReference>
<feature type="domain" description="HTH cro/C1-type" evidence="6">
    <location>
        <begin position="2"/>
        <end position="25"/>
    </location>
</feature>
<sequence length="335" mass="38391">MKKVTIQDVAHKAGVSKSTVSQYLNQRFEYMGVETKEKIEIAIKELNYQPNILARSLKQKKTLTVGIIVANILHHYSTQVCRAIEDFFQGHNYHVIICNADDNPEKERKYIEMLRAKQVDGLIIVPTGENRELYKRLVAENYPLVFMDRKVEGININNVILNNRLAVHAAVFHFVEHGHKKIAMITRTPKVSVREERIKGYFEALEHHFLGNDVEFLRTTELENIQHEFARLMELKSPPTALLVGNDLVLMEVLKGVKKGRVAIPKQLSILTFDEVNFAELYDPPISTIAQPAYEMGTKAAELLLDQINGKQMEESRDYLFEGILHIRESIASLK</sequence>
<feature type="domain" description="HTH lacI-type" evidence="5">
    <location>
        <begin position="4"/>
        <end position="59"/>
    </location>
</feature>
<dbReference type="PANTHER" id="PTHR30146:SF148">
    <property type="entry name" value="HTH-TYPE TRANSCRIPTIONAL REPRESSOR PURR-RELATED"/>
    <property type="match status" value="1"/>
</dbReference>
<organism evidence="7 8">
    <name type="scientific">Evansella vedderi</name>
    <dbReference type="NCBI Taxonomy" id="38282"/>
    <lineage>
        <taxon>Bacteria</taxon>
        <taxon>Bacillati</taxon>
        <taxon>Bacillota</taxon>
        <taxon>Bacilli</taxon>
        <taxon>Bacillales</taxon>
        <taxon>Bacillaceae</taxon>
        <taxon>Evansella</taxon>
    </lineage>
</organism>
<reference evidence="7 8" key="1">
    <citation type="submission" date="2023-07" db="EMBL/GenBank/DDBJ databases">
        <title>Genomic Encyclopedia of Type Strains, Phase IV (KMG-IV): sequencing the most valuable type-strain genomes for metagenomic binning, comparative biology and taxonomic classification.</title>
        <authorList>
            <person name="Goeker M."/>
        </authorList>
    </citation>
    <scope>NUCLEOTIDE SEQUENCE [LARGE SCALE GENOMIC DNA]</scope>
    <source>
        <strain evidence="7 8">DSM 9768</strain>
    </source>
</reference>
<evidence type="ECO:0000256" key="2">
    <source>
        <dbReference type="ARBA" id="ARBA00023015"/>
    </source>
</evidence>
<evidence type="ECO:0000313" key="8">
    <source>
        <dbReference type="Proteomes" id="UP001230005"/>
    </source>
</evidence>
<dbReference type="Pfam" id="PF00356">
    <property type="entry name" value="LacI"/>
    <property type="match status" value="1"/>
</dbReference>
<dbReference type="SUPFAM" id="SSF53822">
    <property type="entry name" value="Periplasmic binding protein-like I"/>
    <property type="match status" value="1"/>
</dbReference>
<dbReference type="EMBL" id="JAUSUG010000021">
    <property type="protein sequence ID" value="MDQ0256921.1"/>
    <property type="molecule type" value="Genomic_DNA"/>
</dbReference>
<accession>A0ABU0A0A3</accession>
<gene>
    <name evidence="7" type="ORF">J2S74_004366</name>
</gene>
<dbReference type="PROSITE" id="PS50932">
    <property type="entry name" value="HTH_LACI_2"/>
    <property type="match status" value="1"/>
</dbReference>
<dbReference type="InterPro" id="IPR000843">
    <property type="entry name" value="HTH_LacI"/>
</dbReference>
<dbReference type="Gene3D" id="1.10.260.40">
    <property type="entry name" value="lambda repressor-like DNA-binding domains"/>
    <property type="match status" value="1"/>
</dbReference>
<evidence type="ECO:0000313" key="7">
    <source>
        <dbReference type="EMBL" id="MDQ0256921.1"/>
    </source>
</evidence>
<dbReference type="CDD" id="cd19977">
    <property type="entry name" value="PBP1_EndR-like"/>
    <property type="match status" value="1"/>
</dbReference>
<dbReference type="PRINTS" id="PR00036">
    <property type="entry name" value="HTHLACI"/>
</dbReference>
<dbReference type="Pfam" id="PF13377">
    <property type="entry name" value="Peripla_BP_3"/>
    <property type="match status" value="1"/>
</dbReference>
<keyword evidence="1" id="KW-0678">Repressor</keyword>
<evidence type="ECO:0000256" key="3">
    <source>
        <dbReference type="ARBA" id="ARBA00023125"/>
    </source>
</evidence>
<proteinExistence type="predicted"/>